<evidence type="ECO:0000313" key="2">
    <source>
        <dbReference type="EMBL" id="QHO63716.1"/>
    </source>
</evidence>
<evidence type="ECO:0000259" key="1">
    <source>
        <dbReference type="PROSITE" id="PS50035"/>
    </source>
</evidence>
<dbReference type="GO" id="GO:0016747">
    <property type="term" value="F:acyltransferase activity, transferring groups other than amino-acyl groups"/>
    <property type="evidence" value="ECO:0007669"/>
    <property type="project" value="InterPro"/>
</dbReference>
<dbReference type="Proteomes" id="UP000463983">
    <property type="component" value="Chromosome"/>
</dbReference>
<dbReference type="Pfam" id="PF00583">
    <property type="entry name" value="Acetyltransf_1"/>
    <property type="match status" value="1"/>
</dbReference>
<organism evidence="2 3">
    <name type="scientific">Candidatus Chazhemtobacterium aquaticus</name>
    <dbReference type="NCBI Taxonomy" id="2715735"/>
    <lineage>
        <taxon>Bacteria</taxon>
        <taxon>Candidatus Chazhemtobacteraceae</taxon>
        <taxon>Candidatus Chazhemtobacterium</taxon>
    </lineage>
</organism>
<dbReference type="InterPro" id="IPR016181">
    <property type="entry name" value="Acyl_CoA_acyltransferase"/>
</dbReference>
<name>A0A857N6G8_9BACT</name>
<gene>
    <name evidence="2" type="ORF">MICH65_0735</name>
</gene>
<dbReference type="InterPro" id="IPR001736">
    <property type="entry name" value="PLipase_D/transphosphatidylase"/>
</dbReference>
<dbReference type="SUPFAM" id="SSF55729">
    <property type="entry name" value="Acyl-CoA N-acyltransferases (Nat)"/>
    <property type="match status" value="1"/>
</dbReference>
<feature type="domain" description="PLD phosphodiesterase" evidence="1">
    <location>
        <begin position="57"/>
        <end position="84"/>
    </location>
</feature>
<keyword evidence="3" id="KW-1185">Reference proteome</keyword>
<dbReference type="CDD" id="cd04301">
    <property type="entry name" value="NAT_SF"/>
    <property type="match status" value="1"/>
</dbReference>
<accession>A0A857N6G8</accession>
<dbReference type="Gene3D" id="3.40.630.30">
    <property type="match status" value="1"/>
</dbReference>
<sequence length="161" mass="18352">MMMGCERRESLRNDDKLLDFHDAPVWAQDLSVILLAQEFYGHKSIEGGVSIFGESITSGEQHAKVIISDDELIGVGTYKIYEWSKIENQLYLEPGYDVLGRTVRFRLAKFGDLVDKVVGTRLFDRAGELAYVVVNPKFRGFGYGKRLFNARVGELKKYLIH</sequence>
<evidence type="ECO:0000313" key="3">
    <source>
        <dbReference type="Proteomes" id="UP000463983"/>
    </source>
</evidence>
<reference evidence="3" key="1">
    <citation type="journal article" date="2020" name="Microorganisms">
        <title>Complete Genome of a Member of a New Bacterial Lineage in the Microgenomates Group Reveals an Unusual Nucleotide Composition Disparity Between Two Strands of DNA and Limited Metabolic Potential.</title>
        <authorList>
            <person name="Kadnikov V.V."/>
            <person name="Mardanov A.V."/>
            <person name="Beletsky A.V."/>
            <person name="Karnachuk O.V."/>
            <person name="Ravin N.V."/>
        </authorList>
    </citation>
    <scope>NUCLEOTIDE SEQUENCE [LARGE SCALE GENOMIC DNA]</scope>
</reference>
<dbReference type="PROSITE" id="PS50035">
    <property type="entry name" value="PLD"/>
    <property type="match status" value="1"/>
</dbReference>
<dbReference type="EMBL" id="CP047901">
    <property type="protein sequence ID" value="QHO63716.1"/>
    <property type="molecule type" value="Genomic_DNA"/>
</dbReference>
<dbReference type="GO" id="GO:0006793">
    <property type="term" value="P:phosphorus metabolic process"/>
    <property type="evidence" value="ECO:0007669"/>
    <property type="project" value="UniProtKB-ARBA"/>
</dbReference>
<protein>
    <recommendedName>
        <fullName evidence="1">PLD phosphodiesterase domain-containing protein</fullName>
    </recommendedName>
</protein>
<dbReference type="RefSeq" id="WP_161932084.1">
    <property type="nucleotide sequence ID" value="NZ_CP047901.1"/>
</dbReference>
<proteinExistence type="predicted"/>
<dbReference type="AlphaFoldDB" id="A0A857N6G8"/>
<dbReference type="KEGG" id="caqa:MICH65_0735"/>
<dbReference type="InterPro" id="IPR000182">
    <property type="entry name" value="GNAT_dom"/>
</dbReference>